<protein>
    <recommendedName>
        <fullName evidence="3">Retrotransposon Copia-like N-terminal domain-containing protein</fullName>
    </recommendedName>
</protein>
<evidence type="ECO:0000313" key="1">
    <source>
        <dbReference type="EMBL" id="KAK6130602.1"/>
    </source>
</evidence>
<proteinExistence type="predicted"/>
<keyword evidence="2" id="KW-1185">Reference proteome</keyword>
<evidence type="ECO:0000313" key="2">
    <source>
        <dbReference type="Proteomes" id="UP001318860"/>
    </source>
</evidence>
<dbReference type="PANTHER" id="PTHR47481:SF31">
    <property type="entry name" value="OS01G0873500 PROTEIN"/>
    <property type="match status" value="1"/>
</dbReference>
<dbReference type="Pfam" id="PF14223">
    <property type="entry name" value="Retrotran_gag_2"/>
    <property type="match status" value="1"/>
</dbReference>
<comment type="caution">
    <text evidence="1">The sequence shown here is derived from an EMBL/GenBank/DDBJ whole genome shotgun (WGS) entry which is preliminary data.</text>
</comment>
<dbReference type="Proteomes" id="UP001318860">
    <property type="component" value="Unassembled WGS sequence"/>
</dbReference>
<dbReference type="EMBL" id="JABTTQ020001568">
    <property type="protein sequence ID" value="KAK6130602.1"/>
    <property type="molecule type" value="Genomic_DNA"/>
</dbReference>
<sequence>MASLTLPSLNTLTIKLDRNNYNFWRAQVIATATAHGFDELLFGHISAPPKYLDDDSEESSLNPEYSIWLRKDQFLYSWMLSSISEGMLGHIQRCVSSSEIWHVLENLFRSNSKARVMHLRLLLQTTKKGDLSIEEYVLKMNSIASDIQSAGQSVPDDDLVLHILSGLGPEFESVIVNLTSQIDKLSLSEVQFALQTHEMRLKQFHIPESVPAHPSPSLHMATRRPFTDFRTQRGGFTDRGGSTGGRFRGRGRCFSLIWQLR</sequence>
<name>A0ABR0V981_REHGL</name>
<organism evidence="1 2">
    <name type="scientific">Rehmannia glutinosa</name>
    <name type="common">Chinese foxglove</name>
    <dbReference type="NCBI Taxonomy" id="99300"/>
    <lineage>
        <taxon>Eukaryota</taxon>
        <taxon>Viridiplantae</taxon>
        <taxon>Streptophyta</taxon>
        <taxon>Embryophyta</taxon>
        <taxon>Tracheophyta</taxon>
        <taxon>Spermatophyta</taxon>
        <taxon>Magnoliopsida</taxon>
        <taxon>eudicotyledons</taxon>
        <taxon>Gunneridae</taxon>
        <taxon>Pentapetalae</taxon>
        <taxon>asterids</taxon>
        <taxon>lamiids</taxon>
        <taxon>Lamiales</taxon>
        <taxon>Orobanchaceae</taxon>
        <taxon>Rehmannieae</taxon>
        <taxon>Rehmannia</taxon>
    </lineage>
</organism>
<accession>A0ABR0V981</accession>
<gene>
    <name evidence="1" type="ORF">DH2020_035648</name>
</gene>
<evidence type="ECO:0008006" key="3">
    <source>
        <dbReference type="Google" id="ProtNLM"/>
    </source>
</evidence>
<dbReference type="PANTHER" id="PTHR47481">
    <property type="match status" value="1"/>
</dbReference>
<reference evidence="1 2" key="1">
    <citation type="journal article" date="2021" name="Comput. Struct. Biotechnol. J.">
        <title>De novo genome assembly of the potent medicinal plant Rehmannia glutinosa using nanopore technology.</title>
        <authorList>
            <person name="Ma L."/>
            <person name="Dong C."/>
            <person name="Song C."/>
            <person name="Wang X."/>
            <person name="Zheng X."/>
            <person name="Niu Y."/>
            <person name="Chen S."/>
            <person name="Feng W."/>
        </authorList>
    </citation>
    <scope>NUCLEOTIDE SEQUENCE [LARGE SCALE GENOMIC DNA]</scope>
    <source>
        <strain evidence="1">DH-2019</strain>
    </source>
</reference>